<evidence type="ECO:0000313" key="3">
    <source>
        <dbReference type="Proteomes" id="UP000438429"/>
    </source>
</evidence>
<dbReference type="AlphaFoldDB" id="A0A6A4SFF6"/>
<feature type="compositionally biased region" description="Acidic residues" evidence="1">
    <location>
        <begin position="19"/>
        <end position="42"/>
    </location>
</feature>
<evidence type="ECO:0000256" key="1">
    <source>
        <dbReference type="SAM" id="MobiDB-lite"/>
    </source>
</evidence>
<accession>A0A6A4SFF6</accession>
<proteinExistence type="predicted"/>
<reference evidence="2 3" key="1">
    <citation type="submission" date="2019-06" db="EMBL/GenBank/DDBJ databases">
        <title>Draft genomes of female and male turbot (Scophthalmus maximus).</title>
        <authorList>
            <person name="Xu H."/>
            <person name="Xu X.-W."/>
            <person name="Shao C."/>
            <person name="Chen S."/>
        </authorList>
    </citation>
    <scope>NUCLEOTIDE SEQUENCE [LARGE SCALE GENOMIC DNA]</scope>
    <source>
        <strain evidence="2">Ysfricsl-2016a</strain>
        <tissue evidence="2">Blood</tissue>
    </source>
</reference>
<feature type="region of interest" description="Disordered" evidence="1">
    <location>
        <begin position="1"/>
        <end position="69"/>
    </location>
</feature>
<comment type="caution">
    <text evidence="2">The sequence shown here is derived from an EMBL/GenBank/DDBJ whole genome shotgun (WGS) entry which is preliminary data.</text>
</comment>
<evidence type="ECO:0000313" key="2">
    <source>
        <dbReference type="EMBL" id="KAF0031305.1"/>
    </source>
</evidence>
<name>A0A6A4SFF6_SCOMX</name>
<gene>
    <name evidence="2" type="ORF">F2P81_015860</name>
</gene>
<protein>
    <submittedName>
        <fullName evidence="2">Uncharacterized protein</fullName>
    </submittedName>
</protein>
<sequence length="69" mass="7835">MMELSETLRSAAAAGERETAEEEEEREREEEEEDEEKLEENEFSPSRRARREPNGSVTFGSRCLLGTGA</sequence>
<organism evidence="2 3">
    <name type="scientific">Scophthalmus maximus</name>
    <name type="common">Turbot</name>
    <name type="synonym">Psetta maxima</name>
    <dbReference type="NCBI Taxonomy" id="52904"/>
    <lineage>
        <taxon>Eukaryota</taxon>
        <taxon>Metazoa</taxon>
        <taxon>Chordata</taxon>
        <taxon>Craniata</taxon>
        <taxon>Vertebrata</taxon>
        <taxon>Euteleostomi</taxon>
        <taxon>Actinopterygii</taxon>
        <taxon>Neopterygii</taxon>
        <taxon>Teleostei</taxon>
        <taxon>Neoteleostei</taxon>
        <taxon>Acanthomorphata</taxon>
        <taxon>Carangaria</taxon>
        <taxon>Pleuronectiformes</taxon>
        <taxon>Pleuronectoidei</taxon>
        <taxon>Scophthalmidae</taxon>
        <taxon>Scophthalmus</taxon>
    </lineage>
</organism>
<dbReference type="EMBL" id="VEVO01000014">
    <property type="protein sequence ID" value="KAF0031305.1"/>
    <property type="molecule type" value="Genomic_DNA"/>
</dbReference>
<dbReference type="Proteomes" id="UP000438429">
    <property type="component" value="Unassembled WGS sequence"/>
</dbReference>